<keyword evidence="3" id="KW-0496">Mitochondrion</keyword>
<evidence type="ECO:0000256" key="2">
    <source>
        <dbReference type="SAM" id="Phobius"/>
    </source>
</evidence>
<protein>
    <submittedName>
        <fullName evidence="3">Uncharacterized protein</fullName>
    </submittedName>
</protein>
<gene>
    <name evidence="3" type="primary">orf876</name>
</gene>
<organism evidence="3">
    <name type="scientific">Silene vulgaris</name>
    <name type="common">Bladder campion</name>
    <name type="synonym">Silene cucubalus</name>
    <dbReference type="NCBI Taxonomy" id="42043"/>
    <lineage>
        <taxon>Eukaryota</taxon>
        <taxon>Viridiplantae</taxon>
        <taxon>Streptophyta</taxon>
        <taxon>Embryophyta</taxon>
        <taxon>Tracheophyta</taxon>
        <taxon>Spermatophyta</taxon>
        <taxon>Magnoliopsida</taxon>
        <taxon>eudicotyledons</taxon>
        <taxon>Gunneridae</taxon>
        <taxon>Pentapetalae</taxon>
        <taxon>Caryophyllales</taxon>
        <taxon>Caryophyllaceae</taxon>
        <taxon>Sileneae</taxon>
        <taxon>Silene</taxon>
        <taxon>Silene subgen. Behenantha</taxon>
        <taxon>Silene sect. Behenantha</taxon>
    </lineage>
</organism>
<proteinExistence type="predicted"/>
<feature type="region of interest" description="Disordered" evidence="1">
    <location>
        <begin position="123"/>
        <end position="158"/>
    </location>
</feature>
<keyword evidence="2" id="KW-1133">Transmembrane helix</keyword>
<evidence type="ECO:0000313" key="3">
    <source>
        <dbReference type="EMBL" id="AYM32736.1"/>
    </source>
</evidence>
<feature type="transmembrane region" description="Helical" evidence="2">
    <location>
        <begin position="81"/>
        <end position="104"/>
    </location>
</feature>
<geneLocation type="mitochondrion" evidence="3"/>
<dbReference type="EMBL" id="MH455602">
    <property type="protein sequence ID" value="AYM32736.1"/>
    <property type="molecule type" value="Genomic_DNA"/>
</dbReference>
<feature type="compositionally biased region" description="Low complexity" evidence="1">
    <location>
        <begin position="140"/>
        <end position="153"/>
    </location>
</feature>
<evidence type="ECO:0000256" key="1">
    <source>
        <dbReference type="SAM" id="MobiDB-lite"/>
    </source>
</evidence>
<dbReference type="AlphaFoldDB" id="A0A3G2BRZ0"/>
<name>A0A3G2BRZ0_SILVU</name>
<reference evidence="3" key="1">
    <citation type="journal article" date="2018" name="bioRxiv">
        <title>Homologous recombination places the Cytochrome b gene under the control of two alternative promoters in the mitochondrial genome of Silene vulgaris.</title>
        <authorList>
            <person name="Storchova H."/>
            <person name="Stone J.D."/>
            <person name="Mueller K."/>
            <person name="Abeyawardana O."/>
            <person name="Kolouskova P."/>
            <person name="Walterova J."/>
            <person name="Pazoutova M."/>
            <person name="Sloan D.B."/>
        </authorList>
    </citation>
    <scope>NUCLEOTIDE SEQUENCE</scope>
    <source>
        <strain evidence="3">KRA</strain>
    </source>
</reference>
<sequence>MSLRNQRFSVLKQPIFSTLIRLFIIFVARNPSLAKQLFYCTLSGWDLLKGHGHSFLRRCTAPFPSLIFFRMYIKFDELPVLIRYFGVLLFSLLVYRLTLTVLLMDDLTKAVIPFAPGSFGGTPGASSSGMPPGGPEVPNLLLSDSGSDSGLSDSDSDSDWVEDRRRRIAALSETKRKYLLAKNEGDRAKIERIISNLENDTGLSADYAEFLSLQEHISLKLALIFNLEGHSFSLEEIRGEVDVFFTLPDDAPEKEAIPKLERVLFKLESPNPLHYRRTRLYRHVRDALGRR</sequence>
<keyword evidence="2" id="KW-0812">Transmembrane</keyword>
<accession>A0A3G2BRZ0</accession>
<keyword evidence="2" id="KW-0472">Membrane</keyword>